<reference evidence="1 2" key="1">
    <citation type="submission" date="2016-06" db="EMBL/GenBank/DDBJ databases">
        <authorList>
            <person name="Kjaerup R.B."/>
            <person name="Dalgaard T.S."/>
            <person name="Juul-Madsen H.R."/>
        </authorList>
    </citation>
    <scope>NUCLEOTIDE SEQUENCE [LARGE SCALE GENOMIC DNA]</scope>
    <source>
        <strain evidence="1 2">Pb300</strain>
    </source>
</reference>
<name>A0A1D2J2Q5_PARBR</name>
<proteinExistence type="predicted"/>
<gene>
    <name evidence="1" type="ORF">ACO22_08118</name>
</gene>
<dbReference type="VEuPathDB" id="FungiDB:PADG_08677"/>
<accession>A0A1D2J2Q5</accession>
<sequence length="105" mass="12852">IAYIQNQTNEDTTYHITSYIKKNHSEQYQIIEEIIEHLKSIYKNTNKIKNVKNKYYKLIICNVNNYHKFIIKFLHLISKVKIIKKNYKINFNNKLFFNLRRIITV</sequence>
<dbReference type="EMBL" id="LZYO01000978">
    <property type="protein sequence ID" value="ODH12586.1"/>
    <property type="molecule type" value="Genomic_DNA"/>
</dbReference>
<feature type="non-terminal residue" evidence="1">
    <location>
        <position position="1"/>
    </location>
</feature>
<feature type="non-terminal residue" evidence="1">
    <location>
        <position position="105"/>
    </location>
</feature>
<dbReference type="VEuPathDB" id="FungiDB:PABG_11155"/>
<protein>
    <submittedName>
        <fullName evidence="1">Uncharacterized protein</fullName>
    </submittedName>
</protein>
<comment type="caution">
    <text evidence="1">The sequence shown here is derived from an EMBL/GenBank/DDBJ whole genome shotgun (WGS) entry which is preliminary data.</text>
</comment>
<dbReference type="Proteomes" id="UP000242814">
    <property type="component" value="Unassembled WGS sequence"/>
</dbReference>
<organism evidence="1 2">
    <name type="scientific">Paracoccidioides brasiliensis</name>
    <dbReference type="NCBI Taxonomy" id="121759"/>
    <lineage>
        <taxon>Eukaryota</taxon>
        <taxon>Fungi</taxon>
        <taxon>Dikarya</taxon>
        <taxon>Ascomycota</taxon>
        <taxon>Pezizomycotina</taxon>
        <taxon>Eurotiomycetes</taxon>
        <taxon>Eurotiomycetidae</taxon>
        <taxon>Onygenales</taxon>
        <taxon>Ajellomycetaceae</taxon>
        <taxon>Paracoccidioides</taxon>
    </lineage>
</organism>
<dbReference type="AlphaFoldDB" id="A0A1D2J2Q5"/>
<evidence type="ECO:0000313" key="1">
    <source>
        <dbReference type="EMBL" id="ODH12586.1"/>
    </source>
</evidence>
<evidence type="ECO:0000313" key="2">
    <source>
        <dbReference type="Proteomes" id="UP000242814"/>
    </source>
</evidence>